<dbReference type="InterPro" id="IPR003854">
    <property type="entry name" value="GASA"/>
</dbReference>
<reference evidence="4" key="1">
    <citation type="submission" date="2019-12" db="EMBL/GenBank/DDBJ databases">
        <title>Genome sequencing and annotation of Brassica cretica.</title>
        <authorList>
            <person name="Studholme D.J."/>
            <person name="Sarris P."/>
        </authorList>
    </citation>
    <scope>NUCLEOTIDE SEQUENCE</scope>
    <source>
        <strain evidence="4">PFS-109/04</strain>
        <tissue evidence="4">Leaf</tissue>
    </source>
</reference>
<feature type="compositionally biased region" description="Polar residues" evidence="3">
    <location>
        <begin position="60"/>
        <end position="77"/>
    </location>
</feature>
<dbReference type="Pfam" id="PF02704">
    <property type="entry name" value="GASA"/>
    <property type="match status" value="1"/>
</dbReference>
<proteinExistence type="inferred from homology"/>
<feature type="compositionally biased region" description="Basic and acidic residues" evidence="3">
    <location>
        <begin position="82"/>
        <end position="111"/>
    </location>
</feature>
<sequence length="273" mass="30138">MKVSFTRLCKRKTTQRHTPGPPKKTLKTTQNEAPPLRSTASPSLQVTAGEPPTIHRDTAALTSSTNSSPQTLSTQVCPISERINRESRPVTQGKERFHPRRLEPAIAELKKPPPPGNQAGGDGAVETSTSRKRNLIWQANFTRLKPPHDRVVTPAAAPPMMTVHSPSCRRRMGTAPELRQGGQTEEAKEKQKDYLYRKNEGLRRRHARSRAGPCGGKCNVRCSKASQHDLCIKDCNICCQKCNGCVPSGTYGHRDECPCYRDIKNSKGGPKCP</sequence>
<dbReference type="EMBL" id="QGKX02000088">
    <property type="protein sequence ID" value="KAF3584474.1"/>
    <property type="molecule type" value="Genomic_DNA"/>
</dbReference>
<dbReference type="PANTHER" id="PTHR23201">
    <property type="entry name" value="EXTENSIN, PROLINE-RICH PROTEIN"/>
    <property type="match status" value="1"/>
</dbReference>
<evidence type="ECO:0008006" key="6">
    <source>
        <dbReference type="Google" id="ProtNLM"/>
    </source>
</evidence>
<comment type="similarity">
    <text evidence="1">Belongs to the GASA family.</text>
</comment>
<gene>
    <name evidence="4" type="ORF">F2Q69_00026282</name>
</gene>
<protein>
    <recommendedName>
        <fullName evidence="6">Gibberellin regulated protein</fullName>
    </recommendedName>
</protein>
<evidence type="ECO:0000256" key="3">
    <source>
        <dbReference type="SAM" id="MobiDB-lite"/>
    </source>
</evidence>
<comment type="caution">
    <text evidence="4">The sequence shown here is derived from an EMBL/GenBank/DDBJ whole genome shotgun (WGS) entry which is preliminary data.</text>
</comment>
<dbReference type="GO" id="GO:0009740">
    <property type="term" value="P:gibberellic acid mediated signaling pathway"/>
    <property type="evidence" value="ECO:0007669"/>
    <property type="project" value="UniProtKB-KW"/>
</dbReference>
<evidence type="ECO:0000313" key="4">
    <source>
        <dbReference type="EMBL" id="KAF3584474.1"/>
    </source>
</evidence>
<evidence type="ECO:0000256" key="1">
    <source>
        <dbReference type="ARBA" id="ARBA00010582"/>
    </source>
</evidence>
<keyword evidence="2" id="KW-0939">Gibberellin signaling pathway</keyword>
<name>A0A8S9RXR7_BRACR</name>
<accession>A0A8S9RXR7</accession>
<feature type="region of interest" description="Disordered" evidence="3">
    <location>
        <begin position="149"/>
        <end position="190"/>
    </location>
</feature>
<evidence type="ECO:0000256" key="2">
    <source>
        <dbReference type="ARBA" id="ARBA00022941"/>
    </source>
</evidence>
<feature type="region of interest" description="Disordered" evidence="3">
    <location>
        <begin position="1"/>
        <end position="131"/>
    </location>
</feature>
<dbReference type="PANTHER" id="PTHR23201:SF56">
    <property type="entry name" value="GIBBERELLIN-REGULATED FAMILY PROTEIN-RELATED"/>
    <property type="match status" value="1"/>
</dbReference>
<dbReference type="AlphaFoldDB" id="A0A8S9RXR7"/>
<evidence type="ECO:0000313" key="5">
    <source>
        <dbReference type="Proteomes" id="UP000712600"/>
    </source>
</evidence>
<organism evidence="4 5">
    <name type="scientific">Brassica cretica</name>
    <name type="common">Mustard</name>
    <dbReference type="NCBI Taxonomy" id="69181"/>
    <lineage>
        <taxon>Eukaryota</taxon>
        <taxon>Viridiplantae</taxon>
        <taxon>Streptophyta</taxon>
        <taxon>Embryophyta</taxon>
        <taxon>Tracheophyta</taxon>
        <taxon>Spermatophyta</taxon>
        <taxon>Magnoliopsida</taxon>
        <taxon>eudicotyledons</taxon>
        <taxon>Gunneridae</taxon>
        <taxon>Pentapetalae</taxon>
        <taxon>rosids</taxon>
        <taxon>malvids</taxon>
        <taxon>Brassicales</taxon>
        <taxon>Brassicaceae</taxon>
        <taxon>Brassiceae</taxon>
        <taxon>Brassica</taxon>
    </lineage>
</organism>
<dbReference type="Proteomes" id="UP000712600">
    <property type="component" value="Unassembled WGS sequence"/>
</dbReference>